<evidence type="ECO:0000256" key="1">
    <source>
        <dbReference type="SAM" id="MobiDB-lite"/>
    </source>
</evidence>
<sequence length="1165" mass="134259">MLFYERKPISSRTEEELRIIDQDPPPKFNFELTKELGEPTMLQWIELLTKQFNSCPAACEWFLDHMAESDWWPQQILIKCPNQMVRQMFQRLLIHVISQLKPAHMELYLQPLIESDDGEIDISELGSKSCVTRFIKKMLSILDHGVRPHSKFLTEYFAFLLEFAKMGDEESFFLINVNAISTMVNFYLGQKQAETYVEIPSDDEEEEVITITEETYKPMSLEKMVTLIAILVEKSRGENNQLHISDKDYSAIIGGKGFPFLFNQIRDSINVRQTCNLLFSLSRWNEQLAIAHSQPFFKLMSMLVEFGAGPPGLPPFTQYVLQKFWELTKCCPQPCLEWMAAQVTRNRLASQWVLSQMDIWVEPYLLGNNNARVRSAAACLLTSLVPSTHFRNTFRQNRNLLSPHKEMTIYEHLLSLLVRARLYADAQSHGTTKLISYFAVLTFCLISKTEKLMFNKYFLDLWNLFQPKLCEPQISMHHNKQALLFFWYQVCMDCPENIKSIVSNSNVCKQIAYNYILADHDDQDVVMFNRIMLPSYYGLLRMCCQQSRTFTRQLAQHQNIQWAFKNISCHPAQYTAAVEELFKMMKLMSTKYPDSSEEEVQAVNHFKRTTIRLYLDFLDARSGWQTLISALKILIDNQDDRLLLLYHKGLQMITEAFNTLHAMYHEATACHVTADIVDLLGILLPVLKVARYYHERKGSASNDMNTVLQNWKERMDFTKKLLTLLNSYTPPDIRTSAIDVLREMVLTYQSECVHTIVPVLTQVHLAFQESNIPVSSPGPYFPRRGQKPIGPKSNIRPPRPQFNMMLHSSQIEATKGVDEMYDAALAEFFTPYHMLVDLICRVAVNHQSLSEPIINLSAMVAIEGVPLHSPYFAKLWFEIYHSEVDRACIRTLCNCSYFIEYVDSVLLDERLSLNNSNIYQFFCNFFPKVHQQVLSDQGRSLLDSLVASVTAEKAAIENVRYEKELISICQRVTGDLRAMLLIFSVQPPKKLNSLLEDSLHYILQVCRDHQKQQEVVSQSQPPSLKRSNSDQGQRRKEDDKEQETPSKKRRVSADEQKEKKTEDDKAEEQGKESSSEQPAKESSEGKVQSSAVEGSQSVKSPEQNEEPEVTQTTEVKDEDEPCSSGQGQKSEAANSEETPRRKNASMVDMVAKHIENLFTLIEKKQ</sequence>
<gene>
    <name evidence="3" type="ORF">CGI_10002878</name>
</gene>
<evidence type="ECO:0000313" key="3">
    <source>
        <dbReference type="EMBL" id="EKC22051.1"/>
    </source>
</evidence>
<dbReference type="InterPro" id="IPR021905">
    <property type="entry name" value="DUF3517"/>
</dbReference>
<feature type="compositionally biased region" description="Low complexity" evidence="1">
    <location>
        <begin position="1013"/>
        <end position="1023"/>
    </location>
</feature>
<feature type="compositionally biased region" description="Polar residues" evidence="1">
    <location>
        <begin position="1123"/>
        <end position="1136"/>
    </location>
</feature>
<name>K1QK06_MAGGI</name>
<organism evidence="3">
    <name type="scientific">Magallana gigas</name>
    <name type="common">Pacific oyster</name>
    <name type="synonym">Crassostrea gigas</name>
    <dbReference type="NCBI Taxonomy" id="29159"/>
    <lineage>
        <taxon>Eukaryota</taxon>
        <taxon>Metazoa</taxon>
        <taxon>Spiralia</taxon>
        <taxon>Lophotrochozoa</taxon>
        <taxon>Mollusca</taxon>
        <taxon>Bivalvia</taxon>
        <taxon>Autobranchia</taxon>
        <taxon>Pteriomorphia</taxon>
        <taxon>Ostreida</taxon>
        <taxon>Ostreoidea</taxon>
        <taxon>Ostreidae</taxon>
        <taxon>Magallana</taxon>
    </lineage>
</organism>
<evidence type="ECO:0000259" key="2">
    <source>
        <dbReference type="Pfam" id="PF12030"/>
    </source>
</evidence>
<feature type="domain" description="DUF3517" evidence="2">
    <location>
        <begin position="75"/>
        <end position="241"/>
    </location>
</feature>
<keyword evidence="3" id="KW-0378">Hydrolase</keyword>
<protein>
    <submittedName>
        <fullName evidence="3">Ubiquitin carboxyl-terminal hydrolase 34</fullName>
    </submittedName>
</protein>
<feature type="compositionally biased region" description="Basic and acidic residues" evidence="1">
    <location>
        <begin position="1032"/>
        <end position="1084"/>
    </location>
</feature>
<dbReference type="HOGENOM" id="CLU_006618_0_0_1"/>
<dbReference type="AlphaFoldDB" id="K1QK06"/>
<reference evidence="3" key="1">
    <citation type="journal article" date="2012" name="Nature">
        <title>The oyster genome reveals stress adaptation and complexity of shell formation.</title>
        <authorList>
            <person name="Zhang G."/>
            <person name="Fang X."/>
            <person name="Guo X."/>
            <person name="Li L."/>
            <person name="Luo R."/>
            <person name="Xu F."/>
            <person name="Yang P."/>
            <person name="Zhang L."/>
            <person name="Wang X."/>
            <person name="Qi H."/>
            <person name="Xiong Z."/>
            <person name="Que H."/>
            <person name="Xie Y."/>
            <person name="Holland P.W."/>
            <person name="Paps J."/>
            <person name="Zhu Y."/>
            <person name="Wu F."/>
            <person name="Chen Y."/>
            <person name="Wang J."/>
            <person name="Peng C."/>
            <person name="Meng J."/>
            <person name="Yang L."/>
            <person name="Liu J."/>
            <person name="Wen B."/>
            <person name="Zhang N."/>
            <person name="Huang Z."/>
            <person name="Zhu Q."/>
            <person name="Feng Y."/>
            <person name="Mount A."/>
            <person name="Hedgecock D."/>
            <person name="Xu Z."/>
            <person name="Liu Y."/>
            <person name="Domazet-Loso T."/>
            <person name="Du Y."/>
            <person name="Sun X."/>
            <person name="Zhang S."/>
            <person name="Liu B."/>
            <person name="Cheng P."/>
            <person name="Jiang X."/>
            <person name="Li J."/>
            <person name="Fan D."/>
            <person name="Wang W."/>
            <person name="Fu W."/>
            <person name="Wang T."/>
            <person name="Wang B."/>
            <person name="Zhang J."/>
            <person name="Peng Z."/>
            <person name="Li Y."/>
            <person name="Li N."/>
            <person name="Wang J."/>
            <person name="Chen M."/>
            <person name="He Y."/>
            <person name="Tan F."/>
            <person name="Song X."/>
            <person name="Zheng Q."/>
            <person name="Huang R."/>
            <person name="Yang H."/>
            <person name="Du X."/>
            <person name="Chen L."/>
            <person name="Yang M."/>
            <person name="Gaffney P.M."/>
            <person name="Wang S."/>
            <person name="Luo L."/>
            <person name="She Z."/>
            <person name="Ming Y."/>
            <person name="Huang W."/>
            <person name="Zhang S."/>
            <person name="Huang B."/>
            <person name="Zhang Y."/>
            <person name="Qu T."/>
            <person name="Ni P."/>
            <person name="Miao G."/>
            <person name="Wang J."/>
            <person name="Wang Q."/>
            <person name="Steinberg C.E."/>
            <person name="Wang H."/>
            <person name="Li N."/>
            <person name="Qian L."/>
            <person name="Zhang G."/>
            <person name="Li Y."/>
            <person name="Yang H."/>
            <person name="Liu X."/>
            <person name="Wang J."/>
            <person name="Yin Y."/>
            <person name="Wang J."/>
        </authorList>
    </citation>
    <scope>NUCLEOTIDE SEQUENCE [LARGE SCALE GENOMIC DNA]</scope>
    <source>
        <strain evidence="3">05x7-T-G4-1.051#20</strain>
    </source>
</reference>
<feature type="compositionally biased region" description="Polar residues" evidence="1">
    <location>
        <begin position="1085"/>
        <end position="1101"/>
    </location>
</feature>
<dbReference type="InParanoid" id="K1QK06"/>
<dbReference type="GO" id="GO:0016787">
    <property type="term" value="F:hydrolase activity"/>
    <property type="evidence" value="ECO:0007669"/>
    <property type="project" value="UniProtKB-KW"/>
</dbReference>
<proteinExistence type="predicted"/>
<dbReference type="EMBL" id="JH817048">
    <property type="protein sequence ID" value="EKC22051.1"/>
    <property type="molecule type" value="Genomic_DNA"/>
</dbReference>
<accession>K1QK06</accession>
<dbReference type="Pfam" id="PF12030">
    <property type="entry name" value="DUF3517"/>
    <property type="match status" value="1"/>
</dbReference>
<feature type="region of interest" description="Disordered" evidence="1">
    <location>
        <begin position="1012"/>
        <end position="1146"/>
    </location>
</feature>